<dbReference type="EMBL" id="CAXLJM020000003">
    <property type="protein sequence ID" value="CAL8069073.1"/>
    <property type="molecule type" value="Genomic_DNA"/>
</dbReference>
<evidence type="ECO:0000256" key="2">
    <source>
        <dbReference type="SAM" id="Phobius"/>
    </source>
</evidence>
<reference evidence="3 4" key="1">
    <citation type="submission" date="2024-08" db="EMBL/GenBank/DDBJ databases">
        <authorList>
            <person name="Cucini C."/>
            <person name="Frati F."/>
        </authorList>
    </citation>
    <scope>NUCLEOTIDE SEQUENCE [LARGE SCALE GENOMIC DNA]</scope>
</reference>
<sequence length="286" mass="33191">MYHTECNNSCEIRRVRLYMFYGVLLSTLVILAASHFVLFFVTRRRYKRELHDYVTRKQEFVASLQQQEKEAKESAQAEKEMEEEERYTNNGVEDANLDHIQPQEELHDTPPRQPSASSMMHSREIGGILPGLKRIEEERQSELSRCSTSSTTSRKLVRDALQEPVILTVATVSSLFTQEEKTIHEEEQSRAENRRSSDGYSVTDISDIIHSPERYVSQVQQESSRDMKLPGLYVRREINQNNMNRGSHHKVQLEQASDETSFSAFPVLTSFSPFAMEIDPVQWDFH</sequence>
<keyword evidence="2" id="KW-1133">Transmembrane helix</keyword>
<comment type="caution">
    <text evidence="3">The sequence shown here is derived from an EMBL/GenBank/DDBJ whole genome shotgun (WGS) entry which is preliminary data.</text>
</comment>
<organism evidence="3 4">
    <name type="scientific">Orchesella dallaii</name>
    <dbReference type="NCBI Taxonomy" id="48710"/>
    <lineage>
        <taxon>Eukaryota</taxon>
        <taxon>Metazoa</taxon>
        <taxon>Ecdysozoa</taxon>
        <taxon>Arthropoda</taxon>
        <taxon>Hexapoda</taxon>
        <taxon>Collembola</taxon>
        <taxon>Entomobryomorpha</taxon>
        <taxon>Entomobryoidea</taxon>
        <taxon>Orchesellidae</taxon>
        <taxon>Orchesellinae</taxon>
        <taxon>Orchesella</taxon>
    </lineage>
</organism>
<evidence type="ECO:0000313" key="4">
    <source>
        <dbReference type="Proteomes" id="UP001642540"/>
    </source>
</evidence>
<gene>
    <name evidence="3" type="ORF">ODALV1_LOCUS602</name>
</gene>
<feature type="compositionally biased region" description="Basic and acidic residues" evidence="1">
    <location>
        <begin position="67"/>
        <end position="79"/>
    </location>
</feature>
<name>A0ABP1PJ55_9HEXA</name>
<dbReference type="Proteomes" id="UP001642540">
    <property type="component" value="Unassembled WGS sequence"/>
</dbReference>
<protein>
    <submittedName>
        <fullName evidence="3">Uncharacterized protein</fullName>
    </submittedName>
</protein>
<feature type="region of interest" description="Disordered" evidence="1">
    <location>
        <begin position="65"/>
        <end position="91"/>
    </location>
</feature>
<feature type="transmembrane region" description="Helical" evidence="2">
    <location>
        <begin position="18"/>
        <end position="41"/>
    </location>
</feature>
<keyword evidence="2" id="KW-0472">Membrane</keyword>
<proteinExistence type="predicted"/>
<accession>A0ABP1PJ55</accession>
<feature type="region of interest" description="Disordered" evidence="1">
    <location>
        <begin position="180"/>
        <end position="202"/>
    </location>
</feature>
<evidence type="ECO:0000256" key="1">
    <source>
        <dbReference type="SAM" id="MobiDB-lite"/>
    </source>
</evidence>
<feature type="compositionally biased region" description="Basic and acidic residues" evidence="1">
    <location>
        <begin position="180"/>
        <end position="197"/>
    </location>
</feature>
<keyword evidence="2" id="KW-0812">Transmembrane</keyword>
<keyword evidence="4" id="KW-1185">Reference proteome</keyword>
<evidence type="ECO:0000313" key="3">
    <source>
        <dbReference type="EMBL" id="CAL8069073.1"/>
    </source>
</evidence>